<dbReference type="InterPro" id="IPR029044">
    <property type="entry name" value="Nucleotide-diphossugar_trans"/>
</dbReference>
<evidence type="ECO:0000256" key="6">
    <source>
        <dbReference type="ARBA" id="ARBA00048493"/>
    </source>
</evidence>
<dbReference type="Pfam" id="PF01704">
    <property type="entry name" value="UDPGP"/>
    <property type="match status" value="1"/>
</dbReference>
<evidence type="ECO:0000313" key="7">
    <source>
        <dbReference type="Proteomes" id="UP000694930"/>
    </source>
</evidence>
<accession>A0ABM1V4K6</accession>
<dbReference type="InterPro" id="IPR039741">
    <property type="entry name" value="UDP-sugar_pyrophosphorylase"/>
</dbReference>
<evidence type="ECO:0000313" key="8">
    <source>
        <dbReference type="RefSeq" id="XP_027770674.1"/>
    </source>
</evidence>
<evidence type="ECO:0000256" key="5">
    <source>
        <dbReference type="ARBA" id="ARBA00022695"/>
    </source>
</evidence>
<keyword evidence="5" id="KW-0548">Nucleotidyltransferase</keyword>
<gene>
    <name evidence="8" type="primary">LOC107011969</name>
</gene>
<dbReference type="SUPFAM" id="SSF53448">
    <property type="entry name" value="Nucleotide-diphospho-sugar transferases"/>
    <property type="match status" value="1"/>
</dbReference>
<dbReference type="Gene3D" id="3.90.550.10">
    <property type="entry name" value="Spore Coat Polysaccharide Biosynthesis Protein SpsA, Chain A"/>
    <property type="match status" value="2"/>
</dbReference>
<comment type="pathway">
    <text evidence="1">Nucleotide-sugar biosynthesis; UDP-N-acetyl-alpha-D-glucosamine biosynthesis; UDP-N-acetyl-alpha-D-glucosamine from N-acetyl-alpha-D-glucosamine 1-phosphate: step 1/1.</text>
</comment>
<comment type="similarity">
    <text evidence="2">Belongs to the UDPGP type 1 family.</text>
</comment>
<keyword evidence="7" id="KW-1185">Reference proteome</keyword>
<dbReference type="InterPro" id="IPR002618">
    <property type="entry name" value="UDPGP_fam"/>
</dbReference>
<protein>
    <recommendedName>
        <fullName evidence="3">UDP-N-acetylglucosamine diphosphorylase</fullName>
        <ecNumber evidence="3">2.7.7.23</ecNumber>
    </recommendedName>
</protein>
<dbReference type="CDD" id="cd04193">
    <property type="entry name" value="UDPGlcNAc_PPase"/>
    <property type="match status" value="1"/>
</dbReference>
<comment type="catalytic activity">
    <reaction evidence="6">
        <text>N-acetyl-alpha-D-glucosamine 1-phosphate + UTP + H(+) = UDP-N-acetyl-alpha-D-glucosamine + diphosphate</text>
        <dbReference type="Rhea" id="RHEA:13509"/>
        <dbReference type="ChEBI" id="CHEBI:15378"/>
        <dbReference type="ChEBI" id="CHEBI:33019"/>
        <dbReference type="ChEBI" id="CHEBI:46398"/>
        <dbReference type="ChEBI" id="CHEBI:57705"/>
        <dbReference type="ChEBI" id="CHEBI:57776"/>
        <dbReference type="EC" id="2.7.7.23"/>
    </reaction>
</comment>
<dbReference type="PANTHER" id="PTHR11952">
    <property type="entry name" value="UDP- GLUCOSE PYROPHOSPHORYLASE"/>
    <property type="match status" value="1"/>
</dbReference>
<evidence type="ECO:0000256" key="4">
    <source>
        <dbReference type="ARBA" id="ARBA00022679"/>
    </source>
</evidence>
<keyword evidence="4" id="KW-0808">Transferase</keyword>
<evidence type="ECO:0000256" key="3">
    <source>
        <dbReference type="ARBA" id="ARBA00012457"/>
    </source>
</evidence>
<dbReference type="RefSeq" id="XP_027770674.1">
    <property type="nucleotide sequence ID" value="XM_027914873.1"/>
</dbReference>
<reference evidence="7" key="1">
    <citation type="journal article" date="2014" name="Nat. Genet.">
        <title>The genome of the stress-tolerant wild tomato species Solanum pennellii.</title>
        <authorList>
            <person name="Bolger A."/>
            <person name="Scossa F."/>
            <person name="Bolger M.E."/>
            <person name="Lanz C."/>
            <person name="Maumus F."/>
            <person name="Tohge T."/>
            <person name="Quesneville H."/>
            <person name="Alseekh S."/>
            <person name="Sorensen I."/>
            <person name="Lichtenstein G."/>
            <person name="Fich E.A."/>
            <person name="Conte M."/>
            <person name="Keller H."/>
            <person name="Schneeberger K."/>
            <person name="Schwacke R."/>
            <person name="Ofner I."/>
            <person name="Vrebalov J."/>
            <person name="Xu Y."/>
            <person name="Osorio S."/>
            <person name="Aflitos S.A."/>
            <person name="Schijlen E."/>
            <person name="Jimenez-Gomez J.M."/>
            <person name="Ryngajllo M."/>
            <person name="Kimura S."/>
            <person name="Kumar R."/>
            <person name="Koenig D."/>
            <person name="Headland L.R."/>
            <person name="Maloof J.N."/>
            <person name="Sinha N."/>
            <person name="van Ham R.C."/>
            <person name="Lankhorst R.K."/>
            <person name="Mao L."/>
            <person name="Vogel A."/>
            <person name="Arsova B."/>
            <person name="Panstruga R."/>
            <person name="Fei Z."/>
            <person name="Rose J.K."/>
            <person name="Zamir D."/>
            <person name="Carrari F."/>
            <person name="Giovannoni J.J."/>
            <person name="Weigel D."/>
            <person name="Usadel B."/>
            <person name="Fernie A.R."/>
        </authorList>
    </citation>
    <scope>NUCLEOTIDE SEQUENCE [LARGE SCALE GENOMIC DNA]</scope>
    <source>
        <strain evidence="7">cv. LA0716</strain>
    </source>
</reference>
<reference evidence="8" key="2">
    <citation type="submission" date="2025-08" db="UniProtKB">
        <authorList>
            <consortium name="RefSeq"/>
        </authorList>
    </citation>
    <scope>IDENTIFICATION</scope>
</reference>
<organism evidence="7 8">
    <name type="scientific">Solanum pennellii</name>
    <name type="common">Tomato</name>
    <name type="synonym">Lycopersicon pennellii</name>
    <dbReference type="NCBI Taxonomy" id="28526"/>
    <lineage>
        <taxon>Eukaryota</taxon>
        <taxon>Viridiplantae</taxon>
        <taxon>Streptophyta</taxon>
        <taxon>Embryophyta</taxon>
        <taxon>Tracheophyta</taxon>
        <taxon>Spermatophyta</taxon>
        <taxon>Magnoliopsida</taxon>
        <taxon>eudicotyledons</taxon>
        <taxon>Gunneridae</taxon>
        <taxon>Pentapetalae</taxon>
        <taxon>asterids</taxon>
        <taxon>lamiids</taxon>
        <taxon>Solanales</taxon>
        <taxon>Solanaceae</taxon>
        <taxon>Solanoideae</taxon>
        <taxon>Solaneae</taxon>
        <taxon>Solanum</taxon>
        <taxon>Solanum subgen. Lycopersicon</taxon>
    </lineage>
</organism>
<evidence type="ECO:0000256" key="2">
    <source>
        <dbReference type="ARBA" id="ARBA00010401"/>
    </source>
</evidence>
<sequence>MREPSMETVPVSPPPQALLERLKDYGQEDAFSLWDELSSEEKDLLVKDIENIDLPRIDRIIRCSFHSQGLPAAAIEPVPESCVSTVEERTMEDREKWWKMGMKAIAEGKLGVLLLSGGQGTRLGSSDPKGCFNIGLPSGKSLFHLQAERILCIQRLAAITANEGAGIVPIQWYIMTSPFTDEATRKYFESHKYFGLEADQVTFFQQGTIPCVSKDGRFIMETPYRVAKSPDGNGGVYTALKSSRLLEDMNSRGIKFVDCYGVDNALVRVADPTFLGYFIDKGVSAAAKVVRKVCLHMFTVDFLNQVANGLEKDSIYHLAEKKIPSIHGQTVGYKLEQFIFDAFPYTPSTTLFEVVREEEFAPVKNSNGSNFDTPDSAKLLVLRLHTRWVVAAGGFLTHSVPLYATGVEVSPLCSYAGENLESICRGRTFHAPCEISF</sequence>
<dbReference type="EC" id="2.7.7.23" evidence="3"/>
<dbReference type="GeneID" id="107011969"/>
<proteinExistence type="inferred from homology"/>
<dbReference type="PANTHER" id="PTHR11952:SF2">
    <property type="entry name" value="LD24639P"/>
    <property type="match status" value="1"/>
</dbReference>
<name>A0ABM1V4K6_SOLPN</name>
<dbReference type="Proteomes" id="UP000694930">
    <property type="component" value="Chromosome 2"/>
</dbReference>
<evidence type="ECO:0000256" key="1">
    <source>
        <dbReference type="ARBA" id="ARBA00005208"/>
    </source>
</evidence>